<feature type="active site" description="Charge relay system" evidence="10">
    <location>
        <position position="78"/>
    </location>
</feature>
<evidence type="ECO:0000256" key="10">
    <source>
        <dbReference type="HAMAP-Rule" id="MF_00120"/>
    </source>
</evidence>
<keyword evidence="8 10" id="KW-0648">Protein biosynthesis</keyword>
<dbReference type="EMBL" id="LT840185">
    <property type="protein sequence ID" value="SMF78204.1"/>
    <property type="molecule type" value="Genomic_DNA"/>
</dbReference>
<evidence type="ECO:0000256" key="6">
    <source>
        <dbReference type="ARBA" id="ARBA00022741"/>
    </source>
</evidence>
<dbReference type="STRING" id="941907.SAMN06295910_2684"/>
<evidence type="ECO:0000256" key="5">
    <source>
        <dbReference type="ARBA" id="ARBA00022598"/>
    </source>
</evidence>
<dbReference type="Proteomes" id="UP000192934">
    <property type="component" value="Chromosome I"/>
</dbReference>
<evidence type="ECO:0000259" key="11">
    <source>
        <dbReference type="Pfam" id="PF01425"/>
    </source>
</evidence>
<evidence type="ECO:0000256" key="3">
    <source>
        <dbReference type="ARBA" id="ARBA00012739"/>
    </source>
</evidence>
<comment type="function">
    <text evidence="10">Allows the formation of correctly charged Gln-tRNA(Gln) through the transamidation of misacylated Glu-tRNA(Gln) in organisms which lack glutaminyl-tRNA synthetase. The reaction takes place in the presence of glutamine and ATP through an activated gamma-phospho-Glu-tRNA(Gln).</text>
</comment>
<dbReference type="GO" id="GO:0006412">
    <property type="term" value="P:translation"/>
    <property type="evidence" value="ECO:0007669"/>
    <property type="project" value="UniProtKB-UniRule"/>
</dbReference>
<dbReference type="GO" id="GO:0030956">
    <property type="term" value="C:glutamyl-tRNA(Gln) amidotransferase complex"/>
    <property type="evidence" value="ECO:0007669"/>
    <property type="project" value="InterPro"/>
</dbReference>
<dbReference type="InterPro" id="IPR023631">
    <property type="entry name" value="Amidase_dom"/>
</dbReference>
<comment type="catalytic activity">
    <reaction evidence="9 10">
        <text>L-glutamyl-tRNA(Gln) + L-glutamine + ATP + H2O = L-glutaminyl-tRNA(Gln) + L-glutamate + ADP + phosphate + H(+)</text>
        <dbReference type="Rhea" id="RHEA:17521"/>
        <dbReference type="Rhea" id="RHEA-COMP:9681"/>
        <dbReference type="Rhea" id="RHEA-COMP:9684"/>
        <dbReference type="ChEBI" id="CHEBI:15377"/>
        <dbReference type="ChEBI" id="CHEBI:15378"/>
        <dbReference type="ChEBI" id="CHEBI:29985"/>
        <dbReference type="ChEBI" id="CHEBI:30616"/>
        <dbReference type="ChEBI" id="CHEBI:43474"/>
        <dbReference type="ChEBI" id="CHEBI:58359"/>
        <dbReference type="ChEBI" id="CHEBI:78520"/>
        <dbReference type="ChEBI" id="CHEBI:78521"/>
        <dbReference type="ChEBI" id="CHEBI:456216"/>
        <dbReference type="EC" id="6.3.5.7"/>
    </reaction>
</comment>
<dbReference type="InterPro" id="IPR020556">
    <property type="entry name" value="Amidase_CS"/>
</dbReference>
<dbReference type="GO" id="GO:0050567">
    <property type="term" value="F:glutaminyl-tRNA synthase (glutamine-hydrolyzing) activity"/>
    <property type="evidence" value="ECO:0007669"/>
    <property type="project" value="UniProtKB-UniRule"/>
</dbReference>
<reference evidence="13" key="1">
    <citation type="submission" date="2017-04" db="EMBL/GenBank/DDBJ databases">
        <authorList>
            <person name="Varghese N."/>
            <person name="Submissions S."/>
        </authorList>
    </citation>
    <scope>NUCLEOTIDE SEQUENCE [LARGE SCALE GENOMIC DNA]</scope>
    <source>
        <strain evidence="13">Dd16</strain>
    </source>
</reference>
<sequence length="497" mass="51992">MSNLTDLGVAAIRDGVKDGAFSAREVAEAYNAAVAGAKALNAFVIETPDHALAAADQADRDRAGGTLKPLSGVPIGMKDLFATKGVQTTAGSHMLEGFTPVYESTVSQRLWDAGAGMLGKLNMDQFAMGSSNETSYFGNVISPWRRGDGGNAPLAPGGSSGGSSAAVAARLCPGATGTDTGGSIRQPAAFTGISGIKPTYGRCSRWGIVAFSSSLDQAGPMARDVRDCAILLEAMSGFDPKDSTSLQMDVPAWDANLSADLRGKKVGIPKEYRIDGIPAEIDRAWEQGIAWAKDAGAEIVEISLPHTKYALPTYYIIAPAEASSNLARYDGVRYGQRVAGEGSGTGAGLAEMYKATRAAGFGAEVKRRIMIGTYVLSAGFYDAYFNQAQKVRALIARDFQKAFETVDVILTPTAPSASFALGEKSADPIAMYLNDVFAVPASLAGLPAMSVPAALDDQGLPLGLQIIGRAFDEQGVLNAGLAIEHRAGFTARPEAWW</sequence>
<comment type="similarity">
    <text evidence="1 10">Belongs to the amidase family. GatA subfamily.</text>
</comment>
<dbReference type="InterPro" id="IPR036928">
    <property type="entry name" value="AS_sf"/>
</dbReference>
<comment type="subunit">
    <text evidence="2 10">Heterotrimer of A, B and C subunits.</text>
</comment>
<dbReference type="GO" id="GO:0016740">
    <property type="term" value="F:transferase activity"/>
    <property type="evidence" value="ECO:0007669"/>
    <property type="project" value="UniProtKB-KW"/>
</dbReference>
<dbReference type="HAMAP" id="MF_00120">
    <property type="entry name" value="GatA"/>
    <property type="match status" value="1"/>
</dbReference>
<evidence type="ECO:0000256" key="8">
    <source>
        <dbReference type="ARBA" id="ARBA00022917"/>
    </source>
</evidence>
<dbReference type="NCBIfam" id="TIGR00132">
    <property type="entry name" value="gatA"/>
    <property type="match status" value="1"/>
</dbReference>
<evidence type="ECO:0000256" key="9">
    <source>
        <dbReference type="ARBA" id="ARBA00047407"/>
    </source>
</evidence>
<name>A0A1X7H1I3_9SPHN</name>
<dbReference type="OrthoDB" id="9811471at2"/>
<dbReference type="PANTHER" id="PTHR11895:SF151">
    <property type="entry name" value="GLUTAMYL-TRNA(GLN) AMIDOTRANSFERASE SUBUNIT A"/>
    <property type="match status" value="1"/>
</dbReference>
<accession>A0A1X7H1I3</accession>
<feature type="active site" description="Charge relay system" evidence="10">
    <location>
        <position position="159"/>
    </location>
</feature>
<dbReference type="InterPro" id="IPR004412">
    <property type="entry name" value="GatA"/>
</dbReference>
<evidence type="ECO:0000313" key="12">
    <source>
        <dbReference type="EMBL" id="SMF78204.1"/>
    </source>
</evidence>
<evidence type="ECO:0000256" key="7">
    <source>
        <dbReference type="ARBA" id="ARBA00022840"/>
    </source>
</evidence>
<evidence type="ECO:0000256" key="1">
    <source>
        <dbReference type="ARBA" id="ARBA00008069"/>
    </source>
</evidence>
<keyword evidence="13" id="KW-1185">Reference proteome</keyword>
<dbReference type="InterPro" id="IPR000120">
    <property type="entry name" value="Amidase"/>
</dbReference>
<proteinExistence type="inferred from homology"/>
<gene>
    <name evidence="10" type="primary">gatA</name>
    <name evidence="12" type="ORF">SAMN06295910_2684</name>
</gene>
<keyword evidence="5 10" id="KW-0436">Ligase</keyword>
<feature type="active site" description="Acyl-ester intermediate" evidence="10">
    <location>
        <position position="183"/>
    </location>
</feature>
<dbReference type="GO" id="GO:0005524">
    <property type="term" value="F:ATP binding"/>
    <property type="evidence" value="ECO:0007669"/>
    <property type="project" value="UniProtKB-KW"/>
</dbReference>
<dbReference type="RefSeq" id="WP_085219215.1">
    <property type="nucleotide sequence ID" value="NZ_LT840185.1"/>
</dbReference>
<evidence type="ECO:0000256" key="4">
    <source>
        <dbReference type="ARBA" id="ARBA00014428"/>
    </source>
</evidence>
<protein>
    <recommendedName>
        <fullName evidence="4 10">Glutamyl-tRNA(Gln) amidotransferase subunit A</fullName>
        <shortName evidence="10">Glu-ADT subunit A</shortName>
        <ecNumber evidence="3 10">6.3.5.7</ecNumber>
    </recommendedName>
</protein>
<dbReference type="PROSITE" id="PS00571">
    <property type="entry name" value="AMIDASES"/>
    <property type="match status" value="1"/>
</dbReference>
<dbReference type="Pfam" id="PF01425">
    <property type="entry name" value="Amidase"/>
    <property type="match status" value="1"/>
</dbReference>
<keyword evidence="7 10" id="KW-0067">ATP-binding</keyword>
<organism evidence="12 13">
    <name type="scientific">Allosphingosinicella indica</name>
    <dbReference type="NCBI Taxonomy" id="941907"/>
    <lineage>
        <taxon>Bacteria</taxon>
        <taxon>Pseudomonadati</taxon>
        <taxon>Pseudomonadota</taxon>
        <taxon>Alphaproteobacteria</taxon>
        <taxon>Sphingomonadales</taxon>
        <taxon>Sphingomonadaceae</taxon>
        <taxon>Allosphingosinicella</taxon>
    </lineage>
</organism>
<dbReference type="SUPFAM" id="SSF75304">
    <property type="entry name" value="Amidase signature (AS) enzymes"/>
    <property type="match status" value="1"/>
</dbReference>
<feature type="domain" description="Amidase" evidence="11">
    <location>
        <begin position="28"/>
        <end position="477"/>
    </location>
</feature>
<dbReference type="EC" id="6.3.5.7" evidence="3 10"/>
<evidence type="ECO:0000256" key="2">
    <source>
        <dbReference type="ARBA" id="ARBA00011123"/>
    </source>
</evidence>
<keyword evidence="12" id="KW-0808">Transferase</keyword>
<dbReference type="PANTHER" id="PTHR11895">
    <property type="entry name" value="TRANSAMIDASE"/>
    <property type="match status" value="1"/>
</dbReference>
<keyword evidence="6 10" id="KW-0547">Nucleotide-binding</keyword>
<evidence type="ECO:0000313" key="13">
    <source>
        <dbReference type="Proteomes" id="UP000192934"/>
    </source>
</evidence>
<dbReference type="Gene3D" id="3.90.1300.10">
    <property type="entry name" value="Amidase signature (AS) domain"/>
    <property type="match status" value="1"/>
</dbReference>
<dbReference type="AlphaFoldDB" id="A0A1X7H1I3"/>